<accession>U9U7P6</accession>
<dbReference type="HOGENOM" id="CLU_1846155_0_0_1"/>
<organism evidence="1">
    <name type="scientific">Rhizophagus irregularis (strain DAOM 181602 / DAOM 197198 / MUCL 43194)</name>
    <name type="common">Arbuscular mycorrhizal fungus</name>
    <name type="synonym">Glomus intraradices</name>
    <dbReference type="NCBI Taxonomy" id="747089"/>
    <lineage>
        <taxon>Eukaryota</taxon>
        <taxon>Fungi</taxon>
        <taxon>Fungi incertae sedis</taxon>
        <taxon>Mucoromycota</taxon>
        <taxon>Glomeromycotina</taxon>
        <taxon>Glomeromycetes</taxon>
        <taxon>Glomerales</taxon>
        <taxon>Glomeraceae</taxon>
        <taxon>Rhizophagus</taxon>
    </lineage>
</organism>
<name>U9U7P6_RHIID</name>
<dbReference type="EMBL" id="KI281081">
    <property type="protein sequence ID" value="ESA16410.1"/>
    <property type="molecule type" value="Genomic_DNA"/>
</dbReference>
<dbReference type="eggNOG" id="ENOG502SXJQ">
    <property type="taxonomic scope" value="Eukaryota"/>
</dbReference>
<sequence>MTVYVDISQQFINLKLSPFILCSYFRFLLGFSELYIPERYLALEELLLMHYNSSPTLPPDLTLISDPTFALCSDTTFYISGTIHAVDSLTSYLVYVWVQTLDDFILDSGIFSCPMISPYNNVAELAFVLYCKAFPIRRV</sequence>
<evidence type="ECO:0000313" key="1">
    <source>
        <dbReference type="EMBL" id="ESA16410.1"/>
    </source>
</evidence>
<proteinExistence type="predicted"/>
<gene>
    <name evidence="1" type="ORF">GLOINDRAFT_22838</name>
</gene>
<protein>
    <submittedName>
        <fullName evidence="1">Uncharacterized protein</fullName>
    </submittedName>
</protein>
<reference evidence="1" key="1">
    <citation type="submission" date="2013-07" db="EMBL/GenBank/DDBJ databases">
        <title>The genome of an arbuscular mycorrhizal fungus provides insights into the evolution of the oldest plant symbiosis.</title>
        <authorList>
            <consortium name="DOE Joint Genome Institute"/>
            <person name="Tisserant E."/>
            <person name="Malbreil M."/>
            <person name="Kuo A."/>
            <person name="Kohler A."/>
            <person name="Symeonidi A."/>
            <person name="Balestrini R."/>
            <person name="Charron P."/>
            <person name="Duensing N."/>
            <person name="Frei-dit-Frey N."/>
            <person name="Gianinazzi-Pearson V."/>
            <person name="Gilbert B."/>
            <person name="Handa Y."/>
            <person name="Hijri M."/>
            <person name="Kaul R."/>
            <person name="Kawaguchi M."/>
            <person name="Krajinski F."/>
            <person name="Lammers P."/>
            <person name="Lapierre D."/>
            <person name="Masclaux F.G."/>
            <person name="Murat C."/>
            <person name="Morin E."/>
            <person name="Ndikumana S."/>
            <person name="Pagni M."/>
            <person name="Petitpierre D."/>
            <person name="Requena N."/>
            <person name="Rosikiewicz P."/>
            <person name="Riley R."/>
            <person name="Saito K."/>
            <person name="San Clemente H."/>
            <person name="Shapiro H."/>
            <person name="van Tuinen D."/>
            <person name="Becard G."/>
            <person name="Bonfante P."/>
            <person name="Paszkowski U."/>
            <person name="Shachar-Hill Y."/>
            <person name="Young J.P."/>
            <person name="Sanders I.R."/>
            <person name="Henrissat B."/>
            <person name="Rensing S.A."/>
            <person name="Grigoriev I.V."/>
            <person name="Corradi N."/>
            <person name="Roux C."/>
            <person name="Martin F."/>
        </authorList>
    </citation>
    <scope>NUCLEOTIDE SEQUENCE</scope>
    <source>
        <strain evidence="1">DAOM 197198</strain>
    </source>
</reference>
<dbReference type="AlphaFoldDB" id="U9U7P6"/>